<organism evidence="1">
    <name type="scientific">Panulirus argus virus 1</name>
    <dbReference type="NCBI Taxonomy" id="380624"/>
    <lineage>
        <taxon>Viruses</taxon>
    </lineage>
</organism>
<proteinExistence type="predicted"/>
<reference evidence="1" key="1">
    <citation type="journal article" date="2020" name="MBio">
        <title>A New Family of DNA Viruses Causing Disease in Crustaceans from Diverse Aquatic Biomes.</title>
        <authorList>
            <person name="Subramaniam K."/>
            <person name="Behringer D.C."/>
            <person name="Bojko J."/>
            <person name="Yutin N."/>
            <person name="Clark A.S."/>
            <person name="Bateman K.S."/>
            <person name="van Aerle R."/>
            <person name="Bass D."/>
            <person name="Kerr R.C."/>
            <person name="Koonin E.V."/>
            <person name="Stentiford G.D."/>
            <person name="Waltzek T.B."/>
        </authorList>
    </citation>
    <scope>NUCLEOTIDE SEQUENCE</scope>
</reference>
<gene>
    <name evidence="1" type="primary">ORF38</name>
</gene>
<name>A0A6G9HDX3_9VIRU</name>
<evidence type="ECO:0000313" key="1">
    <source>
        <dbReference type="EMBL" id="QIQ08654.1"/>
    </source>
</evidence>
<protein>
    <submittedName>
        <fullName evidence="1">Uncharacterized protein</fullName>
    </submittedName>
</protein>
<sequence>MGKRRGLPRSVIKAFDEIVKMFPVFKENVEFSNAILQLLLNEMDDDDDDGGE</sequence>
<accession>A0A6G9HDX3</accession>
<dbReference type="EMBL" id="MN604017">
    <property type="protein sequence ID" value="QIQ08654.1"/>
    <property type="molecule type" value="Genomic_DNA"/>
</dbReference>